<evidence type="ECO:0000256" key="8">
    <source>
        <dbReference type="ARBA" id="ARBA00022989"/>
    </source>
</evidence>
<dbReference type="eggNOG" id="COG0810">
    <property type="taxonomic scope" value="Bacteria"/>
</dbReference>
<dbReference type="InterPro" id="IPR006260">
    <property type="entry name" value="TonB/TolA_C"/>
</dbReference>
<keyword evidence="3" id="KW-0813">Transport</keyword>
<dbReference type="HOGENOM" id="CLU_100168_0_0_7"/>
<evidence type="ECO:0000256" key="1">
    <source>
        <dbReference type="ARBA" id="ARBA00004383"/>
    </source>
</evidence>
<evidence type="ECO:0000313" key="13">
    <source>
        <dbReference type="Proteomes" id="UP000002495"/>
    </source>
</evidence>
<dbReference type="EMBL" id="AE017125">
    <property type="protein sequence ID" value="AAP76952.1"/>
    <property type="molecule type" value="Genomic_DNA"/>
</dbReference>
<dbReference type="GO" id="GO:0098797">
    <property type="term" value="C:plasma membrane protein complex"/>
    <property type="evidence" value="ECO:0007669"/>
    <property type="project" value="TreeGrafter"/>
</dbReference>
<evidence type="ECO:0000259" key="11">
    <source>
        <dbReference type="PROSITE" id="PS52015"/>
    </source>
</evidence>
<dbReference type="NCBIfam" id="TIGR01352">
    <property type="entry name" value="tonB_Cterm"/>
    <property type="match status" value="1"/>
</dbReference>
<keyword evidence="9" id="KW-0472">Membrane</keyword>
<dbReference type="GO" id="GO:0015891">
    <property type="term" value="P:siderophore transport"/>
    <property type="evidence" value="ECO:0007669"/>
    <property type="project" value="InterPro"/>
</dbReference>
<dbReference type="Pfam" id="PF03544">
    <property type="entry name" value="TonB_C"/>
    <property type="match status" value="1"/>
</dbReference>
<comment type="subcellular location">
    <subcellularLocation>
        <location evidence="1">Cell inner membrane</location>
        <topology evidence="1">Single-pass membrane protein</topology>
        <orientation evidence="1">Periplasmic side</orientation>
    </subcellularLocation>
</comment>
<name>Q7VJ88_HELHP</name>
<dbReference type="KEGG" id="hhe:HH_0355"/>
<dbReference type="PANTHER" id="PTHR33446:SF2">
    <property type="entry name" value="PROTEIN TONB"/>
    <property type="match status" value="1"/>
</dbReference>
<organism evidence="12 13">
    <name type="scientific">Helicobacter hepaticus (strain ATCC 51449 / 3B1)</name>
    <dbReference type="NCBI Taxonomy" id="235279"/>
    <lineage>
        <taxon>Bacteria</taxon>
        <taxon>Pseudomonadati</taxon>
        <taxon>Campylobacterota</taxon>
        <taxon>Epsilonproteobacteria</taxon>
        <taxon>Campylobacterales</taxon>
        <taxon>Helicobacteraceae</taxon>
        <taxon>Helicobacter</taxon>
    </lineage>
</organism>
<dbReference type="Gene3D" id="3.30.1150.10">
    <property type="match status" value="1"/>
</dbReference>
<feature type="region of interest" description="Disordered" evidence="10">
    <location>
        <begin position="110"/>
        <end position="138"/>
    </location>
</feature>
<dbReference type="SUPFAM" id="SSF74653">
    <property type="entry name" value="TolA/TonB C-terminal domain"/>
    <property type="match status" value="1"/>
</dbReference>
<evidence type="ECO:0000256" key="3">
    <source>
        <dbReference type="ARBA" id="ARBA00022448"/>
    </source>
</evidence>
<sequence length="242" mass="27701">MKTSEFQQKPSNLCHMQRLSINHTAHQKNNQHTFFTPSKVGFVLSFVLHFAFAISLYEHFHNVDFQQNGDNITTLTLATFQTPSQEEIENPKPKPLVHKTKHQHKEIIKEQGKLAKKEEESPINKAPKAKPNEKTEEGEIIQTLSYKNGSEDDLFSKIKSAIDRKSKYPTMARKRGLEGEVIVEFIIHKDGKVSNIRVIKANQYELFNTAAVNAIKKAQSDFPTLSSTTKIELPIKYELDRI</sequence>
<dbReference type="InterPro" id="IPR037682">
    <property type="entry name" value="TonB_C"/>
</dbReference>
<evidence type="ECO:0000256" key="10">
    <source>
        <dbReference type="SAM" id="MobiDB-lite"/>
    </source>
</evidence>
<proteinExistence type="inferred from homology"/>
<dbReference type="RefSeq" id="WP_011115198.1">
    <property type="nucleotide sequence ID" value="NC_004917.1"/>
</dbReference>
<evidence type="ECO:0000256" key="4">
    <source>
        <dbReference type="ARBA" id="ARBA00022475"/>
    </source>
</evidence>
<evidence type="ECO:0000313" key="12">
    <source>
        <dbReference type="EMBL" id="AAP76952.1"/>
    </source>
</evidence>
<feature type="domain" description="TonB C-terminal" evidence="11">
    <location>
        <begin position="153"/>
        <end position="242"/>
    </location>
</feature>
<reference evidence="12 13" key="1">
    <citation type="journal article" date="2003" name="Proc. Natl. Acad. Sci. U.S.A.">
        <title>The complete genome sequence of the carcinogenic bacterium Helicobacter hepaticus.</title>
        <authorList>
            <person name="Suerbaum S."/>
            <person name="Josenhans C."/>
            <person name="Sterzenbach T."/>
            <person name="Drescher B."/>
            <person name="Brandt P."/>
            <person name="Bell M."/>
            <person name="Droege M."/>
            <person name="Fartmann B."/>
            <person name="Fischer H.-P."/>
            <person name="Ge Z."/>
            <person name="Hoerster A."/>
            <person name="Holland R."/>
            <person name="Klein K."/>
            <person name="Koenig J."/>
            <person name="Macko L."/>
            <person name="Mendz G.L."/>
            <person name="Nyakatura G."/>
            <person name="Schauer D.B."/>
            <person name="Shen Z."/>
            <person name="Weber J."/>
            <person name="Frosch M."/>
            <person name="Fox J.G."/>
        </authorList>
    </citation>
    <scope>NUCLEOTIDE SEQUENCE [LARGE SCALE GENOMIC DNA]</scope>
    <source>
        <strain evidence="13">ATCC 51449 / 3B1</strain>
    </source>
</reference>
<dbReference type="STRING" id="235279.HH_0355"/>
<dbReference type="PANTHER" id="PTHR33446">
    <property type="entry name" value="PROTEIN TONB-RELATED"/>
    <property type="match status" value="1"/>
</dbReference>
<dbReference type="InterPro" id="IPR051045">
    <property type="entry name" value="TonB-dependent_transducer"/>
</dbReference>
<gene>
    <name evidence="12" type="ordered locus">HH_0355</name>
</gene>
<dbReference type="GO" id="GO:0015031">
    <property type="term" value="P:protein transport"/>
    <property type="evidence" value="ECO:0007669"/>
    <property type="project" value="UniProtKB-KW"/>
</dbReference>
<evidence type="ECO:0000256" key="5">
    <source>
        <dbReference type="ARBA" id="ARBA00022519"/>
    </source>
</evidence>
<dbReference type="PRINTS" id="PR01374">
    <property type="entry name" value="TONBPROTEIN"/>
</dbReference>
<evidence type="ECO:0000256" key="9">
    <source>
        <dbReference type="ARBA" id="ARBA00023136"/>
    </source>
</evidence>
<dbReference type="AlphaFoldDB" id="Q7VJ88"/>
<keyword evidence="7" id="KW-0653">Protein transport</keyword>
<comment type="similarity">
    <text evidence="2">Belongs to the TonB family.</text>
</comment>
<evidence type="ECO:0000256" key="6">
    <source>
        <dbReference type="ARBA" id="ARBA00022692"/>
    </source>
</evidence>
<dbReference type="InterPro" id="IPR003538">
    <property type="entry name" value="TonB"/>
</dbReference>
<keyword evidence="8" id="KW-1133">Transmembrane helix</keyword>
<dbReference type="PROSITE" id="PS52015">
    <property type="entry name" value="TONB_CTD"/>
    <property type="match status" value="1"/>
</dbReference>
<keyword evidence="6" id="KW-0812">Transmembrane</keyword>
<dbReference type="Proteomes" id="UP000002495">
    <property type="component" value="Chromosome"/>
</dbReference>
<keyword evidence="4" id="KW-1003">Cell membrane</keyword>
<protein>
    <submittedName>
        <fullName evidence="12">TonB-like protein</fullName>
    </submittedName>
</protein>
<keyword evidence="5" id="KW-0997">Cell inner membrane</keyword>
<accession>Q7VJ88</accession>
<feature type="compositionally biased region" description="Basic and acidic residues" evidence="10">
    <location>
        <begin position="110"/>
        <end position="122"/>
    </location>
</feature>
<dbReference type="GO" id="GO:0030288">
    <property type="term" value="C:outer membrane-bounded periplasmic space"/>
    <property type="evidence" value="ECO:0007669"/>
    <property type="project" value="InterPro"/>
</dbReference>
<dbReference type="GO" id="GO:0055085">
    <property type="term" value="P:transmembrane transport"/>
    <property type="evidence" value="ECO:0007669"/>
    <property type="project" value="InterPro"/>
</dbReference>
<dbReference type="GO" id="GO:0031992">
    <property type="term" value="F:energy transducer activity"/>
    <property type="evidence" value="ECO:0007669"/>
    <property type="project" value="InterPro"/>
</dbReference>
<evidence type="ECO:0000256" key="7">
    <source>
        <dbReference type="ARBA" id="ARBA00022927"/>
    </source>
</evidence>
<keyword evidence="13" id="KW-1185">Reference proteome</keyword>
<evidence type="ECO:0000256" key="2">
    <source>
        <dbReference type="ARBA" id="ARBA00006555"/>
    </source>
</evidence>